<comment type="caution">
    <text evidence="2">The sequence shown here is derived from an EMBL/GenBank/DDBJ whole genome shotgun (WGS) entry which is preliminary data.</text>
</comment>
<dbReference type="SUPFAM" id="SSF47413">
    <property type="entry name" value="lambda repressor-like DNA-binding domains"/>
    <property type="match status" value="1"/>
</dbReference>
<reference evidence="2 3" key="1">
    <citation type="submission" date="2014-06" db="EMBL/GenBank/DDBJ databases">
        <title>Draft genome sequence of Paenibacillus sp. MSt1.</title>
        <authorList>
            <person name="Aw Y.K."/>
            <person name="Ong K.S."/>
            <person name="Gan H.M."/>
            <person name="Lee S.M."/>
        </authorList>
    </citation>
    <scope>NUCLEOTIDE SEQUENCE [LARGE SCALE GENOMIC DNA]</scope>
    <source>
        <strain evidence="2 3">MSt1</strain>
    </source>
</reference>
<dbReference type="InterPro" id="IPR010982">
    <property type="entry name" value="Lambda_DNA-bd_dom_sf"/>
</dbReference>
<dbReference type="InterPro" id="IPR001387">
    <property type="entry name" value="Cro/C1-type_HTH"/>
</dbReference>
<name>A0A081P7F1_9BACL</name>
<evidence type="ECO:0000313" key="3">
    <source>
        <dbReference type="Proteomes" id="UP000028123"/>
    </source>
</evidence>
<keyword evidence="3" id="KW-1185">Reference proteome</keyword>
<evidence type="ECO:0000313" key="2">
    <source>
        <dbReference type="EMBL" id="KEQ26624.1"/>
    </source>
</evidence>
<keyword evidence="2" id="KW-0238">DNA-binding</keyword>
<dbReference type="EMBL" id="JNVM01000006">
    <property type="protein sequence ID" value="KEQ26624.1"/>
    <property type="molecule type" value="Genomic_DNA"/>
</dbReference>
<gene>
    <name evidence="2" type="ORF">ET33_32810</name>
</gene>
<dbReference type="Proteomes" id="UP000028123">
    <property type="component" value="Unassembled WGS sequence"/>
</dbReference>
<organism evidence="2 3">
    <name type="scientific">Paenibacillus tyrfis</name>
    <dbReference type="NCBI Taxonomy" id="1501230"/>
    <lineage>
        <taxon>Bacteria</taxon>
        <taxon>Bacillati</taxon>
        <taxon>Bacillota</taxon>
        <taxon>Bacilli</taxon>
        <taxon>Bacillales</taxon>
        <taxon>Paenibacillaceae</taxon>
        <taxon>Paenibacillus</taxon>
    </lineage>
</organism>
<accession>A0A081P7F1</accession>
<dbReference type="OrthoDB" id="2456072at2"/>
<evidence type="ECO:0000259" key="1">
    <source>
        <dbReference type="PROSITE" id="PS50943"/>
    </source>
</evidence>
<dbReference type="Gene3D" id="1.10.260.40">
    <property type="entry name" value="lambda repressor-like DNA-binding domains"/>
    <property type="match status" value="1"/>
</dbReference>
<dbReference type="eggNOG" id="ENOG50306BM">
    <property type="taxonomic scope" value="Bacteria"/>
</dbReference>
<proteinExistence type="predicted"/>
<dbReference type="Pfam" id="PF13443">
    <property type="entry name" value="HTH_26"/>
    <property type="match status" value="1"/>
</dbReference>
<dbReference type="RefSeq" id="WP_036679464.1">
    <property type="nucleotide sequence ID" value="NZ_FYEP01000001.1"/>
</dbReference>
<feature type="domain" description="HTH cro/C1-type" evidence="1">
    <location>
        <begin position="14"/>
        <end position="70"/>
    </location>
</feature>
<dbReference type="PROSITE" id="PS50943">
    <property type="entry name" value="HTH_CROC1"/>
    <property type="match status" value="1"/>
</dbReference>
<protein>
    <submittedName>
        <fullName evidence="2">DNA-binding protein</fullName>
    </submittedName>
</protein>
<dbReference type="AlphaFoldDB" id="A0A081P7F1"/>
<sequence length="82" mass="9418">MDMNDVRLHCHLGEIIKKKNISALKLSTEINYRRSTINDLINNVDMENKRIPAELIAKLCAYFNITPNELFSVIPKDGSRSE</sequence>
<dbReference type="GO" id="GO:0003677">
    <property type="term" value="F:DNA binding"/>
    <property type="evidence" value="ECO:0007669"/>
    <property type="project" value="UniProtKB-KW"/>
</dbReference>
<dbReference type="SMART" id="SM00530">
    <property type="entry name" value="HTH_XRE"/>
    <property type="match status" value="1"/>
</dbReference>